<dbReference type="EMBL" id="CAJB01000279">
    <property type="protein sequence ID" value="CCH78814.1"/>
    <property type="molecule type" value="Genomic_DNA"/>
</dbReference>
<dbReference type="Proteomes" id="UP000035721">
    <property type="component" value="Unassembled WGS sequence"/>
</dbReference>
<dbReference type="RefSeq" id="WP_162233057.1">
    <property type="nucleotide sequence ID" value="NZ_HF570958.1"/>
</dbReference>
<evidence type="ECO:0000256" key="4">
    <source>
        <dbReference type="ARBA" id="ARBA00011962"/>
    </source>
</evidence>
<evidence type="ECO:0000256" key="7">
    <source>
        <dbReference type="ARBA" id="ARBA00022679"/>
    </source>
</evidence>
<dbReference type="GO" id="GO:0005524">
    <property type="term" value="F:ATP binding"/>
    <property type="evidence" value="ECO:0007669"/>
    <property type="project" value="UniProtKB-KW"/>
</dbReference>
<evidence type="ECO:0000256" key="2">
    <source>
        <dbReference type="ARBA" id="ARBA00006219"/>
    </source>
</evidence>
<evidence type="ECO:0000256" key="1">
    <source>
        <dbReference type="ARBA" id="ARBA00004964"/>
    </source>
</evidence>
<evidence type="ECO:0000256" key="14">
    <source>
        <dbReference type="ARBA" id="ARBA00049067"/>
    </source>
</evidence>
<reference evidence="17 18" key="1">
    <citation type="journal article" date="2013" name="ISME J.">
        <title>A metabolic model for members of the genus Tetrasphaera involved in enhanced biological phosphorus removal.</title>
        <authorList>
            <person name="Kristiansen R."/>
            <person name="Nguyen H.T.T."/>
            <person name="Saunders A.M."/>
            <person name="Nielsen J.L."/>
            <person name="Wimmer R."/>
            <person name="Le V.Q."/>
            <person name="McIlroy S.J."/>
            <person name="Petrovski S."/>
            <person name="Seviour R.J."/>
            <person name="Calteau A."/>
            <person name="Nielsen K.L."/>
            <person name="Nielsen P.H."/>
        </authorList>
    </citation>
    <scope>NUCLEOTIDE SEQUENCE [LARGE SCALE GENOMIC DNA]</scope>
    <source>
        <strain evidence="17 18">T1-X7</strain>
    </source>
</reference>
<keyword evidence="7" id="KW-0808">Transferase</keyword>
<dbReference type="InterPro" id="IPR011009">
    <property type="entry name" value="Kinase-like_dom_sf"/>
</dbReference>
<keyword evidence="18" id="KW-1185">Reference proteome</keyword>
<evidence type="ECO:0000256" key="3">
    <source>
        <dbReference type="ARBA" id="ARBA00011245"/>
    </source>
</evidence>
<feature type="region of interest" description="Disordered" evidence="15">
    <location>
        <begin position="478"/>
        <end position="498"/>
    </location>
</feature>
<keyword evidence="6" id="KW-0321">Glycogen metabolism</keyword>
<comment type="similarity">
    <text evidence="2">Belongs to the aminoglycoside phosphotransferase family.</text>
</comment>
<evidence type="ECO:0000256" key="5">
    <source>
        <dbReference type="ARBA" id="ARBA00013882"/>
    </source>
</evidence>
<keyword evidence="10" id="KW-0067">ATP-binding</keyword>
<dbReference type="SUPFAM" id="SSF56112">
    <property type="entry name" value="Protein kinase-like (PK-like)"/>
    <property type="match status" value="1"/>
</dbReference>
<evidence type="ECO:0000256" key="15">
    <source>
        <dbReference type="SAM" id="MobiDB-lite"/>
    </source>
</evidence>
<keyword evidence="9" id="KW-0418">Kinase</keyword>
<name>A0A077M3Q7_9MICO</name>
<dbReference type="InterPro" id="IPR040999">
    <property type="entry name" value="Mak_N_cap"/>
</dbReference>
<dbReference type="EC" id="2.7.1.175" evidence="4"/>
<dbReference type="GO" id="GO:0016301">
    <property type="term" value="F:kinase activity"/>
    <property type="evidence" value="ECO:0007669"/>
    <property type="project" value="UniProtKB-KW"/>
</dbReference>
<evidence type="ECO:0000256" key="8">
    <source>
        <dbReference type="ARBA" id="ARBA00022741"/>
    </source>
</evidence>
<evidence type="ECO:0000256" key="10">
    <source>
        <dbReference type="ARBA" id="ARBA00022840"/>
    </source>
</evidence>
<dbReference type="Pfam" id="PF18085">
    <property type="entry name" value="Mak_N_cap"/>
    <property type="match status" value="1"/>
</dbReference>
<evidence type="ECO:0000256" key="9">
    <source>
        <dbReference type="ARBA" id="ARBA00022777"/>
    </source>
</evidence>
<evidence type="ECO:0000256" key="6">
    <source>
        <dbReference type="ARBA" id="ARBA00022600"/>
    </source>
</evidence>
<comment type="catalytic activity">
    <reaction evidence="14">
        <text>D-maltose + ATP = alpha-maltose 1-phosphate + ADP + H(+)</text>
        <dbReference type="Rhea" id="RHEA:31915"/>
        <dbReference type="ChEBI" id="CHEBI:15378"/>
        <dbReference type="ChEBI" id="CHEBI:17306"/>
        <dbReference type="ChEBI" id="CHEBI:30616"/>
        <dbReference type="ChEBI" id="CHEBI:63576"/>
        <dbReference type="ChEBI" id="CHEBI:456216"/>
        <dbReference type="EC" id="2.7.1.175"/>
    </reaction>
</comment>
<keyword evidence="12" id="KW-0119">Carbohydrate metabolism</keyword>
<organism evidence="17 18">
    <name type="scientific">Nostocoides japonicum T1-X7</name>
    <dbReference type="NCBI Taxonomy" id="1194083"/>
    <lineage>
        <taxon>Bacteria</taxon>
        <taxon>Bacillati</taxon>
        <taxon>Actinomycetota</taxon>
        <taxon>Actinomycetes</taxon>
        <taxon>Micrococcales</taxon>
        <taxon>Intrasporangiaceae</taxon>
        <taxon>Nostocoides</taxon>
    </lineage>
</organism>
<comment type="pathway">
    <text evidence="1">Glycan biosynthesis; glycogen biosynthesis.</text>
</comment>
<dbReference type="GO" id="GO:0005978">
    <property type="term" value="P:glycogen biosynthetic process"/>
    <property type="evidence" value="ECO:0007669"/>
    <property type="project" value="UniProtKB-UniPathway"/>
</dbReference>
<dbReference type="Gene3D" id="3.90.1200.10">
    <property type="match status" value="1"/>
</dbReference>
<dbReference type="AlphaFoldDB" id="A0A077M3Q7"/>
<sequence length="498" mass="53932">MAEIHTTARLTPGKGELVGAWMGDQRWYAAKGRRPSVRRIASFRFDDPAGRVGVETMLVADDSGPHPVLYQVPLTYRDAPLGGAERALVGTMMHSVLGKRWVYDAPHDPVYAAQLLACIQGRVRAASSQRSDAVEESVVAARHPSWVHEATVVSSKVLSGEQSNTSVILDCALEDGTRRPLIVKVFRTLQPGANPDVEVQGGLRAAGCDRVPEAVGHLSWSWPTDPSGAPDADGEHVAYGDLAFAQEFLPGVEDAWRVALRALAAGETFTTQAAGLGAATAEVHRALAEALGSRETTAQDRARIVAEMRSRHATAVTEAPALVAYDPAVERVYEAVSRASWPAMQRIHGDYHLGQVLRSPSRGWILLDFEGEPLRPLAERARPDQWLRDVAGMVRSFDYAGGSHELAHPGASARDWVAACQEAFLDGYLEESGTDPRGLGALLTAFELDKALYEVVYEARNRPTWLSIPLDAVRRLLDGRPARTGPPPGPTHPQEVTP</sequence>
<evidence type="ECO:0000256" key="13">
    <source>
        <dbReference type="ARBA" id="ARBA00031251"/>
    </source>
</evidence>
<gene>
    <name evidence="17" type="ORF">BN12_350020</name>
</gene>
<evidence type="ECO:0000313" key="18">
    <source>
        <dbReference type="Proteomes" id="UP000035721"/>
    </source>
</evidence>
<keyword evidence="11" id="KW-0320">Glycogen biosynthesis</keyword>
<accession>A0A077M3Q7</accession>
<evidence type="ECO:0000313" key="17">
    <source>
        <dbReference type="EMBL" id="CCH78814.1"/>
    </source>
</evidence>
<protein>
    <recommendedName>
        <fullName evidence="5">Maltokinase</fullName>
        <ecNumber evidence="4">2.7.1.175</ecNumber>
    </recommendedName>
    <alternativeName>
        <fullName evidence="13">Maltose-1-phosphate synthase</fullName>
    </alternativeName>
</protein>
<evidence type="ECO:0000256" key="11">
    <source>
        <dbReference type="ARBA" id="ARBA00023056"/>
    </source>
</evidence>
<comment type="caution">
    <text evidence="17">The sequence shown here is derived from an EMBL/GenBank/DDBJ whole genome shotgun (WGS) entry which is preliminary data.</text>
</comment>
<comment type="subunit">
    <text evidence="3">Monomer.</text>
</comment>
<keyword evidence="8" id="KW-0547">Nucleotide-binding</keyword>
<dbReference type="STRING" id="1194083.BN12_350020"/>
<feature type="domain" description="Maltokinase N-terminal cap" evidence="16">
    <location>
        <begin position="21"/>
        <end position="108"/>
    </location>
</feature>
<dbReference type="UniPathway" id="UPA00164"/>
<evidence type="ECO:0000259" key="16">
    <source>
        <dbReference type="Pfam" id="PF18085"/>
    </source>
</evidence>
<proteinExistence type="inferred from homology"/>
<evidence type="ECO:0000256" key="12">
    <source>
        <dbReference type="ARBA" id="ARBA00023277"/>
    </source>
</evidence>